<comment type="caution">
    <text evidence="8">The sequence shown here is derived from an EMBL/GenBank/DDBJ whole genome shotgun (WGS) entry which is preliminary data.</text>
</comment>
<evidence type="ECO:0000256" key="1">
    <source>
        <dbReference type="ARBA" id="ARBA00022649"/>
    </source>
</evidence>
<evidence type="ECO:0000259" key="7">
    <source>
        <dbReference type="Pfam" id="PF01850"/>
    </source>
</evidence>
<evidence type="ECO:0000256" key="3">
    <source>
        <dbReference type="ARBA" id="ARBA00022723"/>
    </source>
</evidence>
<dbReference type="HAMAP" id="MF_00265">
    <property type="entry name" value="VapC_Nob1"/>
    <property type="match status" value="1"/>
</dbReference>
<accession>A0A4R6K605</accession>
<gene>
    <name evidence="6" type="primary">vapC</name>
    <name evidence="8" type="ORF">EV643_115214</name>
</gene>
<sequence length="130" mass="14141">MIYLHTSAFVKLVWAEKETAALQEYLAENASTPLVASTLLVVETRRAVQREDPPTMVNADLLLSRIGQIGIGPAVIESAGRIPEPTLRSLDAIHLATALMLQEELQAMVTYDERLARTAAAHRVPVVAPS</sequence>
<comment type="function">
    <text evidence="6">Toxic component of a toxin-antitoxin (TA) system. An RNase.</text>
</comment>
<evidence type="ECO:0000313" key="9">
    <source>
        <dbReference type="Proteomes" id="UP000295388"/>
    </source>
</evidence>
<dbReference type="RefSeq" id="WP_166665611.1">
    <property type="nucleotide sequence ID" value="NZ_SNWQ01000015.1"/>
</dbReference>
<dbReference type="InterPro" id="IPR029060">
    <property type="entry name" value="PIN-like_dom_sf"/>
</dbReference>
<comment type="cofactor">
    <cofactor evidence="6">
        <name>Mg(2+)</name>
        <dbReference type="ChEBI" id="CHEBI:18420"/>
    </cofactor>
</comment>
<organism evidence="8 9">
    <name type="scientific">Kribbella caucasensis</name>
    <dbReference type="NCBI Taxonomy" id="2512215"/>
    <lineage>
        <taxon>Bacteria</taxon>
        <taxon>Bacillati</taxon>
        <taxon>Actinomycetota</taxon>
        <taxon>Actinomycetes</taxon>
        <taxon>Propionibacteriales</taxon>
        <taxon>Kribbellaceae</taxon>
        <taxon>Kribbella</taxon>
    </lineage>
</organism>
<evidence type="ECO:0000256" key="6">
    <source>
        <dbReference type="HAMAP-Rule" id="MF_00265"/>
    </source>
</evidence>
<evidence type="ECO:0000256" key="4">
    <source>
        <dbReference type="ARBA" id="ARBA00022801"/>
    </source>
</evidence>
<dbReference type="GO" id="GO:0000287">
    <property type="term" value="F:magnesium ion binding"/>
    <property type="evidence" value="ECO:0007669"/>
    <property type="project" value="UniProtKB-UniRule"/>
</dbReference>
<keyword evidence="4 6" id="KW-0378">Hydrolase</keyword>
<proteinExistence type="inferred from homology"/>
<keyword evidence="6" id="KW-0800">Toxin</keyword>
<name>A0A4R6K605_9ACTN</name>
<dbReference type="InterPro" id="IPR002716">
    <property type="entry name" value="PIN_dom"/>
</dbReference>
<dbReference type="AlphaFoldDB" id="A0A4R6K605"/>
<dbReference type="SUPFAM" id="SSF88723">
    <property type="entry name" value="PIN domain-like"/>
    <property type="match status" value="1"/>
</dbReference>
<feature type="domain" description="PIN" evidence="7">
    <location>
        <begin position="2"/>
        <end position="119"/>
    </location>
</feature>
<reference evidence="8 9" key="1">
    <citation type="submission" date="2019-03" db="EMBL/GenBank/DDBJ databases">
        <title>Genomic Encyclopedia of Type Strains, Phase III (KMG-III): the genomes of soil and plant-associated and newly described type strains.</title>
        <authorList>
            <person name="Whitman W."/>
        </authorList>
    </citation>
    <scope>NUCLEOTIDE SEQUENCE [LARGE SCALE GENOMIC DNA]</scope>
    <source>
        <strain evidence="8 9">VKM Ac-2527</strain>
    </source>
</reference>
<feature type="binding site" evidence="6">
    <location>
        <position position="91"/>
    </location>
    <ligand>
        <name>Mg(2+)</name>
        <dbReference type="ChEBI" id="CHEBI:18420"/>
    </ligand>
</feature>
<keyword evidence="9" id="KW-1185">Reference proteome</keyword>
<dbReference type="InterPro" id="IPR022907">
    <property type="entry name" value="VapC_family"/>
</dbReference>
<dbReference type="GO" id="GO:0090729">
    <property type="term" value="F:toxin activity"/>
    <property type="evidence" value="ECO:0007669"/>
    <property type="project" value="UniProtKB-KW"/>
</dbReference>
<dbReference type="Gene3D" id="3.40.50.1010">
    <property type="entry name" value="5'-nuclease"/>
    <property type="match status" value="1"/>
</dbReference>
<dbReference type="Pfam" id="PF01850">
    <property type="entry name" value="PIN"/>
    <property type="match status" value="1"/>
</dbReference>
<evidence type="ECO:0000256" key="2">
    <source>
        <dbReference type="ARBA" id="ARBA00022722"/>
    </source>
</evidence>
<dbReference type="EMBL" id="SNWQ01000015">
    <property type="protein sequence ID" value="TDO44712.1"/>
    <property type="molecule type" value="Genomic_DNA"/>
</dbReference>
<keyword evidence="2 6" id="KW-0540">Nuclease</keyword>
<evidence type="ECO:0000313" key="8">
    <source>
        <dbReference type="EMBL" id="TDO44712.1"/>
    </source>
</evidence>
<comment type="similarity">
    <text evidence="6">Belongs to the PINc/VapC protein family.</text>
</comment>
<evidence type="ECO:0000256" key="5">
    <source>
        <dbReference type="ARBA" id="ARBA00022842"/>
    </source>
</evidence>
<dbReference type="EC" id="3.1.-.-" evidence="6"/>
<keyword evidence="3 6" id="KW-0479">Metal-binding</keyword>
<keyword evidence="5 6" id="KW-0460">Magnesium</keyword>
<keyword evidence="1 6" id="KW-1277">Toxin-antitoxin system</keyword>
<protein>
    <recommendedName>
        <fullName evidence="6">Ribonuclease VapC</fullName>
        <shortName evidence="6">RNase VapC</shortName>
        <ecNumber evidence="6">3.1.-.-</ecNumber>
    </recommendedName>
    <alternativeName>
        <fullName evidence="6">Toxin VapC</fullName>
    </alternativeName>
</protein>
<comment type="caution">
    <text evidence="6">Lacks conserved residue(s) required for the propagation of feature annotation.</text>
</comment>
<dbReference type="Proteomes" id="UP000295388">
    <property type="component" value="Unassembled WGS sequence"/>
</dbReference>
<dbReference type="CDD" id="cd09874">
    <property type="entry name" value="PIN_MT3492-like"/>
    <property type="match status" value="1"/>
</dbReference>
<dbReference type="GO" id="GO:0016787">
    <property type="term" value="F:hydrolase activity"/>
    <property type="evidence" value="ECO:0007669"/>
    <property type="project" value="UniProtKB-KW"/>
</dbReference>
<dbReference type="GO" id="GO:0004540">
    <property type="term" value="F:RNA nuclease activity"/>
    <property type="evidence" value="ECO:0007669"/>
    <property type="project" value="InterPro"/>
</dbReference>